<dbReference type="AlphaFoldDB" id="A0A9D2DSS1"/>
<protein>
    <recommendedName>
        <fullName evidence="1">Phage-Barnase-EndoU-ColicinE5/D-RelE like nuclease 4 domain-containing protein</fullName>
    </recommendedName>
</protein>
<proteinExistence type="predicted"/>
<sequence length="183" mass="21745">MQGLVFFRKEGRHICISPEDILYQAASVWNEMTEYKYKITYGYKKKLYHINLSFSPEDFPHLAGFQYLKDLSLPRLEALVRLKRTLDSDFMLFSFFPYMYPFYTQIKADFLISSHTDIVSFLFIIQPQPNRNVASDNDYLCCSAFKQEIHNYEINQRPRAILKKERFHLPFNTSTVLIDKLTP</sequence>
<organism evidence="2 3">
    <name type="scientific">Candidatus Blautia faecigallinarum</name>
    <dbReference type="NCBI Taxonomy" id="2838488"/>
    <lineage>
        <taxon>Bacteria</taxon>
        <taxon>Bacillati</taxon>
        <taxon>Bacillota</taxon>
        <taxon>Clostridia</taxon>
        <taxon>Lachnospirales</taxon>
        <taxon>Lachnospiraceae</taxon>
        <taxon>Blautia</taxon>
    </lineage>
</organism>
<dbReference type="Proteomes" id="UP000824041">
    <property type="component" value="Unassembled WGS sequence"/>
</dbReference>
<evidence type="ECO:0000259" key="1">
    <source>
        <dbReference type="Pfam" id="PF18813"/>
    </source>
</evidence>
<feature type="domain" description="Phage-Barnase-EndoU-ColicinE5/D-RelE like nuclease 4" evidence="1">
    <location>
        <begin position="21"/>
        <end position="69"/>
    </location>
</feature>
<reference evidence="2" key="2">
    <citation type="submission" date="2021-04" db="EMBL/GenBank/DDBJ databases">
        <authorList>
            <person name="Gilroy R."/>
        </authorList>
    </citation>
    <scope>NUCLEOTIDE SEQUENCE</scope>
    <source>
        <strain evidence="2">14324</strain>
    </source>
</reference>
<comment type="caution">
    <text evidence="2">The sequence shown here is derived from an EMBL/GenBank/DDBJ whole genome shotgun (WGS) entry which is preliminary data.</text>
</comment>
<evidence type="ECO:0000313" key="3">
    <source>
        <dbReference type="Proteomes" id="UP000824041"/>
    </source>
</evidence>
<dbReference type="InterPro" id="IPR041420">
    <property type="entry name" value="PBECR4"/>
</dbReference>
<name>A0A9D2DSS1_9FIRM</name>
<evidence type="ECO:0000313" key="2">
    <source>
        <dbReference type="EMBL" id="HIZ22428.1"/>
    </source>
</evidence>
<gene>
    <name evidence="2" type="ORF">IAA21_06490</name>
</gene>
<reference evidence="2" key="1">
    <citation type="journal article" date="2021" name="PeerJ">
        <title>Extensive microbial diversity within the chicken gut microbiome revealed by metagenomics and culture.</title>
        <authorList>
            <person name="Gilroy R."/>
            <person name="Ravi A."/>
            <person name="Getino M."/>
            <person name="Pursley I."/>
            <person name="Horton D.L."/>
            <person name="Alikhan N.F."/>
            <person name="Baker D."/>
            <person name="Gharbi K."/>
            <person name="Hall N."/>
            <person name="Watson M."/>
            <person name="Adriaenssens E.M."/>
            <person name="Foster-Nyarko E."/>
            <person name="Jarju S."/>
            <person name="Secka A."/>
            <person name="Antonio M."/>
            <person name="Oren A."/>
            <person name="Chaudhuri R.R."/>
            <person name="La Ragione R."/>
            <person name="Hildebrand F."/>
            <person name="Pallen M.J."/>
        </authorList>
    </citation>
    <scope>NUCLEOTIDE SEQUENCE</scope>
    <source>
        <strain evidence="2">14324</strain>
    </source>
</reference>
<dbReference type="EMBL" id="DXBU01000091">
    <property type="protein sequence ID" value="HIZ22428.1"/>
    <property type="molecule type" value="Genomic_DNA"/>
</dbReference>
<dbReference type="Pfam" id="PF18813">
    <property type="entry name" value="PBECR4"/>
    <property type="match status" value="1"/>
</dbReference>
<accession>A0A9D2DSS1</accession>